<dbReference type="Gene3D" id="1.10.489.10">
    <property type="entry name" value="Chloroperoxidase-like"/>
    <property type="match status" value="1"/>
</dbReference>
<keyword evidence="11" id="KW-1185">Reference proteome</keyword>
<evidence type="ECO:0000313" key="10">
    <source>
        <dbReference type="EMBL" id="KAG6375760.1"/>
    </source>
</evidence>
<comment type="similarity">
    <text evidence="7">Belongs to the chloroperoxidase family.</text>
</comment>
<feature type="transmembrane region" description="Helical" evidence="8">
    <location>
        <begin position="99"/>
        <end position="118"/>
    </location>
</feature>
<dbReference type="InterPro" id="IPR036851">
    <property type="entry name" value="Chloroperoxidase-like_sf"/>
</dbReference>
<evidence type="ECO:0000256" key="2">
    <source>
        <dbReference type="ARBA" id="ARBA00022559"/>
    </source>
</evidence>
<dbReference type="AlphaFoldDB" id="A0A8I2YP42"/>
<keyword evidence="6" id="KW-0408">Iron</keyword>
<dbReference type="EMBL" id="JAGFBS010000013">
    <property type="protein sequence ID" value="KAG6375760.1"/>
    <property type="molecule type" value="Genomic_DNA"/>
</dbReference>
<dbReference type="SUPFAM" id="SSF47571">
    <property type="entry name" value="Cloroperoxidase"/>
    <property type="match status" value="1"/>
</dbReference>
<dbReference type="PANTHER" id="PTHR33577:SF18">
    <property type="entry name" value="HEME HALOPEROXIDASE FAMILY PROFILE DOMAIN-CONTAINING PROTEIN"/>
    <property type="match status" value="1"/>
</dbReference>
<evidence type="ECO:0000256" key="8">
    <source>
        <dbReference type="SAM" id="Phobius"/>
    </source>
</evidence>
<keyword evidence="4" id="KW-0479">Metal-binding</keyword>
<proteinExistence type="inferred from homology"/>
<accession>A0A8I2YP42</accession>
<dbReference type="PROSITE" id="PS51405">
    <property type="entry name" value="HEME_HALOPEROXIDASE"/>
    <property type="match status" value="1"/>
</dbReference>
<keyword evidence="2 10" id="KW-0575">Peroxidase</keyword>
<keyword evidence="8" id="KW-1133">Transmembrane helix</keyword>
<evidence type="ECO:0000256" key="4">
    <source>
        <dbReference type="ARBA" id="ARBA00022723"/>
    </source>
</evidence>
<organism evidence="10 11">
    <name type="scientific">Boletus reticuloceps</name>
    <dbReference type="NCBI Taxonomy" id="495285"/>
    <lineage>
        <taxon>Eukaryota</taxon>
        <taxon>Fungi</taxon>
        <taxon>Dikarya</taxon>
        <taxon>Basidiomycota</taxon>
        <taxon>Agaricomycotina</taxon>
        <taxon>Agaricomycetes</taxon>
        <taxon>Agaricomycetidae</taxon>
        <taxon>Boletales</taxon>
        <taxon>Boletineae</taxon>
        <taxon>Boletaceae</taxon>
        <taxon>Boletoideae</taxon>
        <taxon>Boletus</taxon>
    </lineage>
</organism>
<keyword evidence="8" id="KW-0812">Transmembrane</keyword>
<keyword evidence="3" id="KW-0349">Heme</keyword>
<dbReference type="PANTHER" id="PTHR33577">
    <property type="entry name" value="STERIGMATOCYSTIN BIOSYNTHESIS PEROXIDASE STCC-RELATED"/>
    <property type="match status" value="1"/>
</dbReference>
<dbReference type="Pfam" id="PF01328">
    <property type="entry name" value="Peroxidase_2"/>
    <property type="match status" value="1"/>
</dbReference>
<evidence type="ECO:0000256" key="5">
    <source>
        <dbReference type="ARBA" id="ARBA00023002"/>
    </source>
</evidence>
<evidence type="ECO:0000259" key="9">
    <source>
        <dbReference type="PROSITE" id="PS51405"/>
    </source>
</evidence>
<comment type="cofactor">
    <cofactor evidence="1">
        <name>heme b</name>
        <dbReference type="ChEBI" id="CHEBI:60344"/>
    </cofactor>
</comment>
<dbReference type="Proteomes" id="UP000683000">
    <property type="component" value="Unassembled WGS sequence"/>
</dbReference>
<dbReference type="OrthoDB" id="407298at2759"/>
<protein>
    <submittedName>
        <fullName evidence="10">Chloroperoxidase</fullName>
    </submittedName>
</protein>
<evidence type="ECO:0000256" key="6">
    <source>
        <dbReference type="ARBA" id="ARBA00023004"/>
    </source>
</evidence>
<gene>
    <name evidence="10" type="ORF">JVT61DRAFT_2610</name>
</gene>
<evidence type="ECO:0000256" key="7">
    <source>
        <dbReference type="ARBA" id="ARBA00025795"/>
    </source>
</evidence>
<evidence type="ECO:0000256" key="3">
    <source>
        <dbReference type="ARBA" id="ARBA00022617"/>
    </source>
</evidence>
<dbReference type="GO" id="GO:0004601">
    <property type="term" value="F:peroxidase activity"/>
    <property type="evidence" value="ECO:0007669"/>
    <property type="project" value="UniProtKB-KW"/>
</dbReference>
<comment type="caution">
    <text evidence="10">The sequence shown here is derived from an EMBL/GenBank/DDBJ whole genome shotgun (WGS) entry which is preliminary data.</text>
</comment>
<dbReference type="GO" id="GO:0046872">
    <property type="term" value="F:metal ion binding"/>
    <property type="evidence" value="ECO:0007669"/>
    <property type="project" value="UniProtKB-KW"/>
</dbReference>
<evidence type="ECO:0000256" key="1">
    <source>
        <dbReference type="ARBA" id="ARBA00001970"/>
    </source>
</evidence>
<sequence length="296" mass="32628">MTTMRRAATRVDIAASTTLAITETPFSPLLASPVPAHDHHSHATGICLVRGADNAFCPPQPGDKRSPCPALNALSNHGFLPRDGRNIGPFKIYQALREGYNLSMILAFILAFGGWAILGQLRKVSLLDLSRHNCIEHDASLFHVDAHGKEEYAPIPASNSLMKSALYQGGRYSSGRMRLEDVANIRVKREAALEKPLRWWQAEIARGEMAVAIGVLGGKDADKKGLDLEVLRLWVTQERLPDDWEPDHTQGIFKTAKMATVIRDRMTAMQKGQMINILDNELTPIFSPTESLSVGI</sequence>
<evidence type="ECO:0000313" key="11">
    <source>
        <dbReference type="Proteomes" id="UP000683000"/>
    </source>
</evidence>
<dbReference type="InterPro" id="IPR000028">
    <property type="entry name" value="Chloroperoxidase"/>
</dbReference>
<name>A0A8I2YP42_9AGAM</name>
<keyword evidence="8" id="KW-0472">Membrane</keyword>
<feature type="domain" description="Heme haloperoxidase family profile" evidence="9">
    <location>
        <begin position="52"/>
        <end position="268"/>
    </location>
</feature>
<keyword evidence="5" id="KW-0560">Oxidoreductase</keyword>
<reference evidence="10" key="1">
    <citation type="submission" date="2021-03" db="EMBL/GenBank/DDBJ databases">
        <title>Evolutionary innovations through gain and loss of genes in the ectomycorrhizal Boletales.</title>
        <authorList>
            <person name="Wu G."/>
            <person name="Miyauchi S."/>
            <person name="Morin E."/>
            <person name="Yang Z.-L."/>
            <person name="Xu J."/>
            <person name="Martin F.M."/>
        </authorList>
    </citation>
    <scope>NUCLEOTIDE SEQUENCE</scope>
    <source>
        <strain evidence="10">BR01</strain>
    </source>
</reference>